<dbReference type="Pfam" id="PF24722">
    <property type="entry name" value="DUF7674"/>
    <property type="match status" value="1"/>
</dbReference>
<reference evidence="2" key="1">
    <citation type="journal article" date="2024" name="Syst. Appl. Microbiol.">
        <title>First single-strain enrichments of Electrothrix cable bacteria, description of E. aestuarii sp. nov. and E. rattekaaiensis sp. nov., and proposal of a cable bacteria taxonomy following the rules of the SeqCode.</title>
        <authorList>
            <person name="Plum-Jensen L.E."/>
            <person name="Schramm A."/>
            <person name="Marshall I.P.G."/>
        </authorList>
    </citation>
    <scope>NUCLEOTIDE SEQUENCE</scope>
    <source>
        <strain evidence="2">Rat1</strain>
    </source>
</reference>
<dbReference type="InterPro" id="IPR056091">
    <property type="entry name" value="DUF7674"/>
</dbReference>
<organism evidence="2">
    <name type="scientific">Candidatus Electrothrix aestuarii</name>
    <dbReference type="NCBI Taxonomy" id="3062594"/>
    <lineage>
        <taxon>Bacteria</taxon>
        <taxon>Pseudomonadati</taxon>
        <taxon>Thermodesulfobacteriota</taxon>
        <taxon>Desulfobulbia</taxon>
        <taxon>Desulfobulbales</taxon>
        <taxon>Desulfobulbaceae</taxon>
        <taxon>Candidatus Electrothrix</taxon>
    </lineage>
</organism>
<name>A0AAU8LQN9_9BACT</name>
<proteinExistence type="predicted"/>
<sequence>MLEDIINEFGLPESPKHHVISQTLVKRWMDSQEIEILGAVSSYILEKEYTERIEPRLTFEDVHPFIMAYYERCLLENPDGDWADSSYEAAWDLVNWFNYLWSKKERRIKEIEEFKQWVGNLYKTGDRRLQDCIVNGMVEHLFEDKKIRTYFKDWEKDPLLKEAYTQGVARS</sequence>
<dbReference type="EMBL" id="CP159373">
    <property type="protein sequence ID" value="XCN71209.1"/>
    <property type="molecule type" value="Genomic_DNA"/>
</dbReference>
<dbReference type="AlphaFoldDB" id="A0AAU8LQN9"/>
<evidence type="ECO:0000313" key="2">
    <source>
        <dbReference type="EMBL" id="XCN71209.1"/>
    </source>
</evidence>
<protein>
    <recommendedName>
        <fullName evidence="1">DUF7674 domain-containing protein</fullName>
    </recommendedName>
</protein>
<reference evidence="2" key="2">
    <citation type="submission" date="2024-06" db="EMBL/GenBank/DDBJ databases">
        <authorList>
            <person name="Plum-Jensen L.E."/>
            <person name="Schramm A."/>
            <person name="Marshall I.P.G."/>
        </authorList>
    </citation>
    <scope>NUCLEOTIDE SEQUENCE</scope>
    <source>
        <strain evidence="2">Rat1</strain>
    </source>
</reference>
<accession>A0AAU8LQN9</accession>
<dbReference type="KEGG" id="eaj:Q3M24_12890"/>
<feature type="domain" description="DUF7674" evidence="1">
    <location>
        <begin position="82"/>
        <end position="153"/>
    </location>
</feature>
<evidence type="ECO:0000259" key="1">
    <source>
        <dbReference type="Pfam" id="PF24722"/>
    </source>
</evidence>
<gene>
    <name evidence="2" type="ORF">Q3M24_12890</name>
</gene>